<keyword evidence="2" id="KW-0808">Transferase</keyword>
<sequence length="151" mass="16824">MYPSLQSVQKRYRVGIIPHIREKYSDKLNEFRGKSPDIQIIDPAADPRLVLVQIAASQFIVSSSLHGLVCSDALGVPNIWTPISSAVEGAGYKFHDYYSAFGIEARSMSIDVAIRSTDNLIASWEQPVQIESLVDGLIEAFPRDALKARYR</sequence>
<organism evidence="2 3">
    <name type="scientific">Neomicrococcus aestuarii</name>
    <dbReference type="NCBI Taxonomy" id="556325"/>
    <lineage>
        <taxon>Bacteria</taxon>
        <taxon>Bacillati</taxon>
        <taxon>Actinomycetota</taxon>
        <taxon>Actinomycetes</taxon>
        <taxon>Micrococcales</taxon>
        <taxon>Micrococcaceae</taxon>
        <taxon>Neomicrococcus</taxon>
    </lineage>
</organism>
<comment type="caution">
    <text evidence="2">The sequence shown here is derived from an EMBL/GenBank/DDBJ whole genome shotgun (WGS) entry which is preliminary data.</text>
</comment>
<evidence type="ECO:0000259" key="1">
    <source>
        <dbReference type="Pfam" id="PF04230"/>
    </source>
</evidence>
<name>A0A7W8WZ60_9MICC</name>
<dbReference type="Proteomes" id="UP000580797">
    <property type="component" value="Unassembled WGS sequence"/>
</dbReference>
<proteinExistence type="predicted"/>
<gene>
    <name evidence="2" type="ORF">HD598_000175</name>
</gene>
<evidence type="ECO:0000313" key="3">
    <source>
        <dbReference type="Proteomes" id="UP000580797"/>
    </source>
</evidence>
<evidence type="ECO:0000313" key="2">
    <source>
        <dbReference type="EMBL" id="MBB5511488.1"/>
    </source>
</evidence>
<reference evidence="2 3" key="1">
    <citation type="submission" date="2020-08" db="EMBL/GenBank/DDBJ databases">
        <title>Sequencing the genomes of 1000 actinobacteria strains.</title>
        <authorList>
            <person name="Klenk H.-P."/>
        </authorList>
    </citation>
    <scope>NUCLEOTIDE SEQUENCE [LARGE SCALE GENOMIC DNA]</scope>
    <source>
        <strain evidence="2 3">DSM 105783</strain>
    </source>
</reference>
<protein>
    <submittedName>
        <fullName evidence="2">Polysaccharide pyruvyl transferase WcaK-like protein</fullName>
    </submittedName>
</protein>
<accession>A0A7W8WZ60</accession>
<dbReference type="Pfam" id="PF04230">
    <property type="entry name" value="PS_pyruv_trans"/>
    <property type="match status" value="1"/>
</dbReference>
<dbReference type="GO" id="GO:0016740">
    <property type="term" value="F:transferase activity"/>
    <property type="evidence" value="ECO:0007669"/>
    <property type="project" value="UniProtKB-KW"/>
</dbReference>
<dbReference type="AlphaFoldDB" id="A0A7W8WZ60"/>
<dbReference type="EMBL" id="JACHDR010000001">
    <property type="protein sequence ID" value="MBB5511488.1"/>
    <property type="molecule type" value="Genomic_DNA"/>
</dbReference>
<dbReference type="InterPro" id="IPR007345">
    <property type="entry name" value="Polysacch_pyruvyl_Trfase"/>
</dbReference>
<feature type="domain" description="Polysaccharide pyruvyl transferase" evidence="1">
    <location>
        <begin position="12"/>
        <end position="81"/>
    </location>
</feature>